<dbReference type="EMBL" id="LAVV01006878">
    <property type="protein sequence ID" value="KNZ57940.1"/>
    <property type="molecule type" value="Genomic_DNA"/>
</dbReference>
<protein>
    <submittedName>
        <fullName evidence="2">Uncharacterized protein</fullName>
    </submittedName>
</protein>
<comment type="caution">
    <text evidence="2">The sequence shown here is derived from an EMBL/GenBank/DDBJ whole genome shotgun (WGS) entry which is preliminary data.</text>
</comment>
<dbReference type="AlphaFoldDB" id="A0A0L6VCV1"/>
<dbReference type="Proteomes" id="UP000037035">
    <property type="component" value="Unassembled WGS sequence"/>
</dbReference>
<evidence type="ECO:0000313" key="2">
    <source>
        <dbReference type="EMBL" id="KNZ57940.1"/>
    </source>
</evidence>
<keyword evidence="1" id="KW-1133">Transmembrane helix</keyword>
<evidence type="ECO:0000256" key="1">
    <source>
        <dbReference type="SAM" id="Phobius"/>
    </source>
</evidence>
<feature type="transmembrane region" description="Helical" evidence="1">
    <location>
        <begin position="349"/>
        <end position="370"/>
    </location>
</feature>
<feature type="transmembrane region" description="Helical" evidence="1">
    <location>
        <begin position="382"/>
        <end position="401"/>
    </location>
</feature>
<reference evidence="2 3" key="1">
    <citation type="submission" date="2015-08" db="EMBL/GenBank/DDBJ databases">
        <title>Next Generation Sequencing and Analysis of the Genome of Puccinia sorghi L Schw, the Causal Agent of Maize Common Rust.</title>
        <authorList>
            <person name="Rochi L."/>
            <person name="Burguener G."/>
            <person name="Darino M."/>
            <person name="Turjanski A."/>
            <person name="Kreff E."/>
            <person name="Dieguez M.J."/>
            <person name="Sacco F."/>
        </authorList>
    </citation>
    <scope>NUCLEOTIDE SEQUENCE [LARGE SCALE GENOMIC DNA]</scope>
    <source>
        <strain evidence="2 3">RO10H11247</strain>
    </source>
</reference>
<name>A0A0L6VCV1_9BASI</name>
<feature type="transmembrane region" description="Helical" evidence="1">
    <location>
        <begin position="6"/>
        <end position="25"/>
    </location>
</feature>
<keyword evidence="1" id="KW-0812">Transmembrane</keyword>
<dbReference type="VEuPathDB" id="FungiDB:VP01_2036g1"/>
<keyword evidence="3" id="KW-1185">Reference proteome</keyword>
<keyword evidence="1" id="KW-0472">Membrane</keyword>
<gene>
    <name evidence="2" type="ORF">VP01_2036g1</name>
</gene>
<accession>A0A0L6VCV1</accession>
<proteinExistence type="predicted"/>
<sequence>MHFSAKSIFLNLYNIMIIYFYLYCITRRHSLNRCLPDVIFQIKPASLNNEFKAGIKARLALVHALHNSHWSSMIWRNIGCPHLSFMFIDDQLVSLIINHLLFGGMGELEEDLFSSYSMNNANCVSHKILQLMTEFTCLINENLILFPIHDMECKALFLLEVSMEGQIFLTYSSSSSMMNVFYWSWITRHRRSSQLAFLYKFHTCSLNGVVISEMSLVFLITSLKKVSLMYNLPCQKTISHEFYHCGFQVPGILKIKSKIKIKNREFLKPPSWCFLNLFPGDGGGAQKEAAQVRLNELSKLLNPCIPHDSLSSDIALNLSIQTLLSLNIQHFDFSQASSRSPLKLIEETVCSLLGVLCGGYFCLFCLFFVYNNPSPFKSSQSIRYFHFLCVFFVLFVCLVSLKSIFDFFLKSLRWCQLATLQRQAAISVTRNN</sequence>
<evidence type="ECO:0000313" key="3">
    <source>
        <dbReference type="Proteomes" id="UP000037035"/>
    </source>
</evidence>
<organism evidence="2 3">
    <name type="scientific">Puccinia sorghi</name>
    <dbReference type="NCBI Taxonomy" id="27349"/>
    <lineage>
        <taxon>Eukaryota</taxon>
        <taxon>Fungi</taxon>
        <taxon>Dikarya</taxon>
        <taxon>Basidiomycota</taxon>
        <taxon>Pucciniomycotina</taxon>
        <taxon>Pucciniomycetes</taxon>
        <taxon>Pucciniales</taxon>
        <taxon>Pucciniaceae</taxon>
        <taxon>Puccinia</taxon>
    </lineage>
</organism>